<dbReference type="EMBL" id="LIZX01000069">
    <property type="protein sequence ID" value="KPJ66922.1"/>
    <property type="molecule type" value="Genomic_DNA"/>
</dbReference>
<proteinExistence type="predicted"/>
<reference evidence="1 2" key="1">
    <citation type="journal article" date="2015" name="Microbiome">
        <title>Genomic resolution of linkages in carbon, nitrogen, and sulfur cycling among widespread estuary sediment bacteria.</title>
        <authorList>
            <person name="Baker B.J."/>
            <person name="Lazar C.S."/>
            <person name="Teske A.P."/>
            <person name="Dick G.J."/>
        </authorList>
    </citation>
    <scope>NUCLEOTIDE SEQUENCE [LARGE SCALE GENOMIC DNA]</scope>
    <source>
        <strain evidence="1">DG_54_3</strain>
    </source>
</reference>
<comment type="caution">
    <text evidence="1">The sequence shown here is derived from an EMBL/GenBank/DDBJ whole genome shotgun (WGS) entry which is preliminary data.</text>
</comment>
<gene>
    <name evidence="1" type="ORF">AMJ44_07635</name>
</gene>
<name>A0A0S7XX16_UNCSA</name>
<sequence length="116" mass="13508">MTTIQEIKKRKKVRVADKAQKVKTKKKVRVTDANEKTKTAEITPISKYKEWKLLYAPYPFRNTGNNISPMTGSQDTFIAEEKDSGRYKGLCRNCEKRENCMLPKPEGGVWRCEEYE</sequence>
<organism evidence="1 2">
    <name type="scientific">candidate division WOR-1 bacterium DG_54_3</name>
    <dbReference type="NCBI Taxonomy" id="1703775"/>
    <lineage>
        <taxon>Bacteria</taxon>
        <taxon>Bacillati</taxon>
        <taxon>Saganbacteria</taxon>
    </lineage>
</organism>
<dbReference type="Proteomes" id="UP000051861">
    <property type="component" value="Unassembled WGS sequence"/>
</dbReference>
<evidence type="ECO:0000313" key="2">
    <source>
        <dbReference type="Proteomes" id="UP000051861"/>
    </source>
</evidence>
<dbReference type="AlphaFoldDB" id="A0A0S7XX16"/>
<accession>A0A0S7XX16</accession>
<evidence type="ECO:0000313" key="1">
    <source>
        <dbReference type="EMBL" id="KPJ66922.1"/>
    </source>
</evidence>
<protein>
    <submittedName>
        <fullName evidence="1">Uncharacterized protein</fullName>
    </submittedName>
</protein>